<dbReference type="Pfam" id="PF00561">
    <property type="entry name" value="Abhydrolase_1"/>
    <property type="match status" value="1"/>
</dbReference>
<evidence type="ECO:0000256" key="1">
    <source>
        <dbReference type="SAM" id="MobiDB-lite"/>
    </source>
</evidence>
<feature type="domain" description="AB hydrolase-1" evidence="2">
    <location>
        <begin position="45"/>
        <end position="162"/>
    </location>
</feature>
<dbReference type="SUPFAM" id="SSF53474">
    <property type="entry name" value="alpha/beta-Hydrolases"/>
    <property type="match status" value="1"/>
</dbReference>
<gene>
    <name evidence="3" type="ORF">H9638_12890</name>
</gene>
<comment type="caution">
    <text evidence="3">The sequence shown here is derived from an EMBL/GenBank/DDBJ whole genome shotgun (WGS) entry which is preliminary data.</text>
</comment>
<reference evidence="3 4" key="1">
    <citation type="submission" date="2020-08" db="EMBL/GenBank/DDBJ databases">
        <title>A Genomic Blueprint of the Chicken Gut Microbiome.</title>
        <authorList>
            <person name="Gilroy R."/>
            <person name="Ravi A."/>
            <person name="Getino M."/>
            <person name="Pursley I."/>
            <person name="Horton D.L."/>
            <person name="Alikhan N.-F."/>
            <person name="Baker D."/>
            <person name="Gharbi K."/>
            <person name="Hall N."/>
            <person name="Watson M."/>
            <person name="Adriaenssens E.M."/>
            <person name="Foster-Nyarko E."/>
            <person name="Jarju S."/>
            <person name="Secka A."/>
            <person name="Antonio M."/>
            <person name="Oren A."/>
            <person name="Chaudhuri R."/>
            <person name="La Ragione R.M."/>
            <person name="Hildebrand F."/>
            <person name="Pallen M.J."/>
        </authorList>
    </citation>
    <scope>NUCLEOTIDE SEQUENCE [LARGE SCALE GENOMIC DNA]</scope>
    <source>
        <strain evidence="3 4">Sa2BUA2</strain>
    </source>
</reference>
<evidence type="ECO:0000313" key="3">
    <source>
        <dbReference type="EMBL" id="MBD8044705.1"/>
    </source>
</evidence>
<organism evidence="3 4">
    <name type="scientific">Arthrobacter pullicola</name>
    <dbReference type="NCBI Taxonomy" id="2762224"/>
    <lineage>
        <taxon>Bacteria</taxon>
        <taxon>Bacillati</taxon>
        <taxon>Actinomycetota</taxon>
        <taxon>Actinomycetes</taxon>
        <taxon>Micrococcales</taxon>
        <taxon>Micrococcaceae</taxon>
        <taxon>Arthrobacter</taxon>
    </lineage>
</organism>
<dbReference type="Proteomes" id="UP000652763">
    <property type="component" value="Unassembled WGS sequence"/>
</dbReference>
<dbReference type="GO" id="GO:0016787">
    <property type="term" value="F:hydrolase activity"/>
    <property type="evidence" value="ECO:0007669"/>
    <property type="project" value="UniProtKB-KW"/>
</dbReference>
<keyword evidence="4" id="KW-1185">Reference proteome</keyword>
<keyword evidence="3" id="KW-0378">Hydrolase</keyword>
<protein>
    <submittedName>
        <fullName evidence="3">Alpha/beta hydrolase</fullName>
    </submittedName>
</protein>
<sequence>MSQRSAVRVLEVPDARIFYDLAEVKRSPSPPLLLFGSPMDASGFAALADRFPDRTTVTFDPRGTGRSETESLESSPEQHARDLQALVMELGGTPVDMFASSGGAVNALAFARLAGDLVSVLVVHEPPLAQILPDRDAALAGINEILRTYAESGQGPAMARFMAYAGWQGEFPADAAFLAASGRQEPGLPETDDGARNDPLFGRNLLTCTTFQPDFEGLRDGPASIVVGVGEASGGTMAARAAAVTADRLGTLPVTFPGGHGGFLGPESGPGAGDPGAFAEVLRQVLDGR</sequence>
<accession>A0ABR8YKD7</accession>
<evidence type="ECO:0000259" key="2">
    <source>
        <dbReference type="Pfam" id="PF00561"/>
    </source>
</evidence>
<dbReference type="InterPro" id="IPR000073">
    <property type="entry name" value="AB_hydrolase_1"/>
</dbReference>
<evidence type="ECO:0000313" key="4">
    <source>
        <dbReference type="Proteomes" id="UP000652763"/>
    </source>
</evidence>
<dbReference type="EMBL" id="JACSQC010000006">
    <property type="protein sequence ID" value="MBD8044705.1"/>
    <property type="molecule type" value="Genomic_DNA"/>
</dbReference>
<feature type="region of interest" description="Disordered" evidence="1">
    <location>
        <begin position="55"/>
        <end position="78"/>
    </location>
</feature>
<dbReference type="Gene3D" id="3.40.50.1820">
    <property type="entry name" value="alpha/beta hydrolase"/>
    <property type="match status" value="1"/>
</dbReference>
<name>A0ABR8YKD7_9MICC</name>
<dbReference type="RefSeq" id="WP_191747966.1">
    <property type="nucleotide sequence ID" value="NZ_JACSQC010000006.1"/>
</dbReference>
<proteinExistence type="predicted"/>
<dbReference type="InterPro" id="IPR029058">
    <property type="entry name" value="AB_hydrolase_fold"/>
</dbReference>